<dbReference type="Proteomes" id="UP000663852">
    <property type="component" value="Unassembled WGS sequence"/>
</dbReference>
<dbReference type="EMBL" id="CAJNOJ010000049">
    <property type="protein sequence ID" value="CAF0958767.1"/>
    <property type="molecule type" value="Genomic_DNA"/>
</dbReference>
<accession>A0A814DT87</accession>
<keyword evidence="1" id="KW-0732">Signal</keyword>
<dbReference type="OrthoDB" id="10098358at2759"/>
<name>A0A814DT87_ADIRI</name>
<organism evidence="2 5">
    <name type="scientific">Adineta ricciae</name>
    <name type="common">Rotifer</name>
    <dbReference type="NCBI Taxonomy" id="249248"/>
    <lineage>
        <taxon>Eukaryota</taxon>
        <taxon>Metazoa</taxon>
        <taxon>Spiralia</taxon>
        <taxon>Gnathifera</taxon>
        <taxon>Rotifera</taxon>
        <taxon>Eurotatoria</taxon>
        <taxon>Bdelloidea</taxon>
        <taxon>Adinetida</taxon>
        <taxon>Adinetidae</taxon>
        <taxon>Adineta</taxon>
    </lineage>
</organism>
<proteinExistence type="predicted"/>
<feature type="signal peptide" evidence="1">
    <location>
        <begin position="1"/>
        <end position="17"/>
    </location>
</feature>
<evidence type="ECO:0000313" key="3">
    <source>
        <dbReference type="EMBL" id="CAF1412325.1"/>
    </source>
</evidence>
<feature type="chain" id="PRO_5035600095" evidence="1">
    <location>
        <begin position="18"/>
        <end position="163"/>
    </location>
</feature>
<sequence length="163" mass="18994">MLLLITVFLHFIKYASTLTECQSRASIWTYYPCSFIVSSTSSCTQASVSLAINECLNQNLTFFWHFPFGNLTITLESENNQAFFLRLSKIPLPKRKLIKNIYYVNTYKTNSERPILNNDQTEDVIIPSNRYYQSSIKFETVNEIIFDYGTFIQMTVWMNGDTN</sequence>
<evidence type="ECO:0000313" key="5">
    <source>
        <dbReference type="Proteomes" id="UP000663852"/>
    </source>
</evidence>
<evidence type="ECO:0000313" key="2">
    <source>
        <dbReference type="EMBL" id="CAF0958767.1"/>
    </source>
</evidence>
<dbReference type="EMBL" id="CAJNOR010003423">
    <property type="protein sequence ID" value="CAF1412325.1"/>
    <property type="molecule type" value="Genomic_DNA"/>
</dbReference>
<comment type="caution">
    <text evidence="2">The sequence shown here is derived from an EMBL/GenBank/DDBJ whole genome shotgun (WGS) entry which is preliminary data.</text>
</comment>
<dbReference type="Proteomes" id="UP000663828">
    <property type="component" value="Unassembled WGS sequence"/>
</dbReference>
<evidence type="ECO:0000313" key="4">
    <source>
        <dbReference type="Proteomes" id="UP000663828"/>
    </source>
</evidence>
<protein>
    <submittedName>
        <fullName evidence="2">Uncharacterized protein</fullName>
    </submittedName>
</protein>
<keyword evidence="4" id="KW-1185">Reference proteome</keyword>
<reference evidence="2" key="1">
    <citation type="submission" date="2021-02" db="EMBL/GenBank/DDBJ databases">
        <authorList>
            <person name="Nowell W R."/>
        </authorList>
    </citation>
    <scope>NUCLEOTIDE SEQUENCE</scope>
</reference>
<gene>
    <name evidence="2" type="ORF">EDS130_LOCUS12736</name>
    <name evidence="3" type="ORF">XAT740_LOCUS34739</name>
</gene>
<evidence type="ECO:0000256" key="1">
    <source>
        <dbReference type="SAM" id="SignalP"/>
    </source>
</evidence>
<dbReference type="AlphaFoldDB" id="A0A814DT87"/>